<evidence type="ECO:0000313" key="2">
    <source>
        <dbReference type="EMBL" id="THU81689.1"/>
    </source>
</evidence>
<name>A0A4S8L004_DENBC</name>
<dbReference type="AlphaFoldDB" id="A0A4S8L004"/>
<evidence type="ECO:0000313" key="3">
    <source>
        <dbReference type="Proteomes" id="UP000297245"/>
    </source>
</evidence>
<dbReference type="Proteomes" id="UP000297245">
    <property type="component" value="Unassembled WGS sequence"/>
</dbReference>
<dbReference type="EMBL" id="ML179786">
    <property type="protein sequence ID" value="THU81689.1"/>
    <property type="molecule type" value="Genomic_DNA"/>
</dbReference>
<keyword evidence="1" id="KW-0812">Transmembrane</keyword>
<keyword evidence="1" id="KW-1133">Transmembrane helix</keyword>
<reference evidence="2 3" key="1">
    <citation type="journal article" date="2019" name="Nat. Ecol. Evol.">
        <title>Megaphylogeny resolves global patterns of mushroom evolution.</title>
        <authorList>
            <person name="Varga T."/>
            <person name="Krizsan K."/>
            <person name="Foldi C."/>
            <person name="Dima B."/>
            <person name="Sanchez-Garcia M."/>
            <person name="Sanchez-Ramirez S."/>
            <person name="Szollosi G.J."/>
            <person name="Szarkandi J.G."/>
            <person name="Papp V."/>
            <person name="Albert L."/>
            <person name="Andreopoulos W."/>
            <person name="Angelini C."/>
            <person name="Antonin V."/>
            <person name="Barry K.W."/>
            <person name="Bougher N.L."/>
            <person name="Buchanan P."/>
            <person name="Buyck B."/>
            <person name="Bense V."/>
            <person name="Catcheside P."/>
            <person name="Chovatia M."/>
            <person name="Cooper J."/>
            <person name="Damon W."/>
            <person name="Desjardin D."/>
            <person name="Finy P."/>
            <person name="Geml J."/>
            <person name="Haridas S."/>
            <person name="Hughes K."/>
            <person name="Justo A."/>
            <person name="Karasinski D."/>
            <person name="Kautmanova I."/>
            <person name="Kiss B."/>
            <person name="Kocsube S."/>
            <person name="Kotiranta H."/>
            <person name="LaButti K.M."/>
            <person name="Lechner B.E."/>
            <person name="Liimatainen K."/>
            <person name="Lipzen A."/>
            <person name="Lukacs Z."/>
            <person name="Mihaltcheva S."/>
            <person name="Morgado L.N."/>
            <person name="Niskanen T."/>
            <person name="Noordeloos M.E."/>
            <person name="Ohm R.A."/>
            <person name="Ortiz-Santana B."/>
            <person name="Ovrebo C."/>
            <person name="Racz N."/>
            <person name="Riley R."/>
            <person name="Savchenko A."/>
            <person name="Shiryaev A."/>
            <person name="Soop K."/>
            <person name="Spirin V."/>
            <person name="Szebenyi C."/>
            <person name="Tomsovsky M."/>
            <person name="Tulloss R.E."/>
            <person name="Uehling J."/>
            <person name="Grigoriev I.V."/>
            <person name="Vagvolgyi C."/>
            <person name="Papp T."/>
            <person name="Martin F.M."/>
            <person name="Miettinen O."/>
            <person name="Hibbett D.S."/>
            <person name="Nagy L.G."/>
        </authorList>
    </citation>
    <scope>NUCLEOTIDE SEQUENCE [LARGE SCALE GENOMIC DNA]</scope>
    <source>
        <strain evidence="2 3">CBS 962.96</strain>
    </source>
</reference>
<protein>
    <submittedName>
        <fullName evidence="2">Uncharacterized protein</fullName>
    </submittedName>
</protein>
<keyword evidence="3" id="KW-1185">Reference proteome</keyword>
<keyword evidence="1" id="KW-0472">Membrane</keyword>
<evidence type="ECO:0000256" key="1">
    <source>
        <dbReference type="SAM" id="Phobius"/>
    </source>
</evidence>
<gene>
    <name evidence="2" type="ORF">K435DRAFT_469301</name>
</gene>
<proteinExistence type="predicted"/>
<accession>A0A4S8L004</accession>
<sequence>MRVSGALIYLICTVSDCLLFPVILRSVLFLDPSPSVKTHILSRLSRVFPRSLLLTLLQVSAWSILL</sequence>
<feature type="transmembrane region" description="Helical" evidence="1">
    <location>
        <begin position="6"/>
        <end position="27"/>
    </location>
</feature>
<organism evidence="2 3">
    <name type="scientific">Dendrothele bispora (strain CBS 962.96)</name>
    <dbReference type="NCBI Taxonomy" id="1314807"/>
    <lineage>
        <taxon>Eukaryota</taxon>
        <taxon>Fungi</taxon>
        <taxon>Dikarya</taxon>
        <taxon>Basidiomycota</taxon>
        <taxon>Agaricomycotina</taxon>
        <taxon>Agaricomycetes</taxon>
        <taxon>Agaricomycetidae</taxon>
        <taxon>Agaricales</taxon>
        <taxon>Agaricales incertae sedis</taxon>
        <taxon>Dendrothele</taxon>
    </lineage>
</organism>